<dbReference type="Proteomes" id="UP001057375">
    <property type="component" value="Unassembled WGS sequence"/>
</dbReference>
<protein>
    <submittedName>
        <fullName evidence="2">Peptide chain release factor eRF1/aRF1 like protein</fullName>
    </submittedName>
</protein>
<accession>A0ABQ5KJ35</accession>
<keyword evidence="3" id="KW-1185">Reference proteome</keyword>
<sequence>MSGSANFKSVLSKSDLFDGRLADKAIQLSEDVLKDVKFMQEKKLIVSFFEEITTDSGKYCFGVDDMMCHLDLSCVEKLIVFEDHPWIRYELRDEDGGLKSSSS</sequence>
<evidence type="ECO:0000259" key="1">
    <source>
        <dbReference type="Pfam" id="PF03465"/>
    </source>
</evidence>
<dbReference type="InterPro" id="IPR004403">
    <property type="entry name" value="Peptide_chain-rel_eRF1/aRF1"/>
</dbReference>
<dbReference type="Gene3D" id="3.30.1330.30">
    <property type="match status" value="1"/>
</dbReference>
<proteinExistence type="predicted"/>
<organism evidence="2 3">
    <name type="scientific">Aduncisulcus paluster</name>
    <dbReference type="NCBI Taxonomy" id="2918883"/>
    <lineage>
        <taxon>Eukaryota</taxon>
        <taxon>Metamonada</taxon>
        <taxon>Carpediemonas-like organisms</taxon>
        <taxon>Aduncisulcus</taxon>
    </lineage>
</organism>
<dbReference type="SUPFAM" id="SSF55315">
    <property type="entry name" value="L30e-like"/>
    <property type="match status" value="1"/>
</dbReference>
<reference evidence="2" key="1">
    <citation type="submission" date="2022-03" db="EMBL/GenBank/DDBJ databases">
        <title>Draft genome sequence of Aduncisulcus paluster, a free-living microaerophilic Fornicata.</title>
        <authorList>
            <person name="Yuyama I."/>
            <person name="Kume K."/>
            <person name="Tamura T."/>
            <person name="Inagaki Y."/>
            <person name="Hashimoto T."/>
        </authorList>
    </citation>
    <scope>NUCLEOTIDE SEQUENCE</scope>
    <source>
        <strain evidence="2">NY0171</strain>
    </source>
</reference>
<dbReference type="InterPro" id="IPR029064">
    <property type="entry name" value="Ribosomal_eL30-like_sf"/>
</dbReference>
<dbReference type="InterPro" id="IPR005142">
    <property type="entry name" value="eRF1_3"/>
</dbReference>
<feature type="domain" description="eRF1" evidence="1">
    <location>
        <begin position="38"/>
        <end position="97"/>
    </location>
</feature>
<dbReference type="Pfam" id="PF03465">
    <property type="entry name" value="eRF1_3"/>
    <property type="match status" value="1"/>
</dbReference>
<name>A0ABQ5KJ35_9EUKA</name>
<gene>
    <name evidence="2" type="ORF">ADUPG1_006670</name>
</gene>
<comment type="caution">
    <text evidence="2">The sequence shown here is derived from an EMBL/GenBank/DDBJ whole genome shotgun (WGS) entry which is preliminary data.</text>
</comment>
<evidence type="ECO:0000313" key="3">
    <source>
        <dbReference type="Proteomes" id="UP001057375"/>
    </source>
</evidence>
<dbReference type="EMBL" id="BQXS01010004">
    <property type="protein sequence ID" value="GKT32535.1"/>
    <property type="molecule type" value="Genomic_DNA"/>
</dbReference>
<evidence type="ECO:0000313" key="2">
    <source>
        <dbReference type="EMBL" id="GKT32535.1"/>
    </source>
</evidence>
<dbReference type="PANTHER" id="PTHR10113">
    <property type="entry name" value="PEPTIDE CHAIN RELEASE FACTOR SUBUNIT 1"/>
    <property type="match status" value="1"/>
</dbReference>